<feature type="region of interest" description="Disordered" evidence="6">
    <location>
        <begin position="421"/>
        <end position="453"/>
    </location>
</feature>
<feature type="domain" description="UTP25 NTP hydrolase-like" evidence="8">
    <location>
        <begin position="80"/>
        <end position="339"/>
    </location>
</feature>
<evidence type="ECO:0000259" key="7">
    <source>
        <dbReference type="Pfam" id="PF06862"/>
    </source>
</evidence>
<gene>
    <name evidence="9" type="ORF">FBUS_01910</name>
</gene>
<dbReference type="GO" id="GO:0019843">
    <property type="term" value="F:rRNA binding"/>
    <property type="evidence" value="ECO:0007669"/>
    <property type="project" value="TreeGrafter"/>
</dbReference>
<evidence type="ECO:0000313" key="10">
    <source>
        <dbReference type="Proteomes" id="UP000728185"/>
    </source>
</evidence>
<evidence type="ECO:0000256" key="3">
    <source>
        <dbReference type="ARBA" id="ARBA00023242"/>
    </source>
</evidence>
<dbReference type="InterPro" id="IPR053940">
    <property type="entry name" value="UTP25_NTPase-like"/>
</dbReference>
<dbReference type="Gene3D" id="3.40.50.300">
    <property type="entry name" value="P-loop containing nucleotide triphosphate hydrolases"/>
    <property type="match status" value="1"/>
</dbReference>
<dbReference type="EMBL" id="LUCM01001443">
    <property type="protein sequence ID" value="KAA0198881.1"/>
    <property type="molecule type" value="Genomic_DNA"/>
</dbReference>
<dbReference type="GO" id="GO:0032040">
    <property type="term" value="C:small-subunit processome"/>
    <property type="evidence" value="ECO:0007669"/>
    <property type="project" value="TreeGrafter"/>
</dbReference>
<name>A0A8E0VNE2_9TREM</name>
<sequence length="631" mass="71929">MEEDITDAPVEGSAYMRHFSFPYEEATQIQLKNAKALIDPQLGFYKTSVARGFPQIPSKDPVEVKLSHYESSVYNMISNYEDLLFCRRFPDDQKMRLLYCAHALNHCLRSRKLMIKNNEKEKRFGISDDLRDQGFHRARVLILAPTKEAARRIVHTFLGLMPKGSTVSHRKRFERDFGPQTPEAQKNNEIGRKPKDYKEWFSCNTGDHFRIGIAFSKKTVKLYSAFMESDLILASPLGLKSIIEEEKDKEADLQYITASTELLVIDQAEALLMQNWANVLQIVGLLNQRPTKASFSSAARIRLAYLAGYGKLYRQSLIFSAVAAPQIVLLTGECENFQGLNYIPPTPHYPGMYSTYLLDHVRVPGLKPDKCKDDGSTPPSKKARVIVSVSHNTSPEWPDVKLNLIPFAVFDQAECITSHPFSSDSVTDDDDNQAEMDSAANDHPKHRLSNTNSNSQQIVVYSAQLPQKNPISWSGRAMPIARMNAFKQRVLPKLRRGLDSRVLIYVPDFYDLEELRLLLTTESLDFCCVHEYTEDKEAERFRTLFSQGRIRILLLSERYYFFRRRKIRGAQTFVFYGPPTFPWFLSELLDSRYVPDASADGNAGSVISVTILYFPPLEAHMVATLTGKIDL</sequence>
<evidence type="ECO:0000256" key="6">
    <source>
        <dbReference type="SAM" id="MobiDB-lite"/>
    </source>
</evidence>
<evidence type="ECO:0000256" key="2">
    <source>
        <dbReference type="ARBA" id="ARBA00009223"/>
    </source>
</evidence>
<proteinExistence type="inferred from homology"/>
<dbReference type="InterPro" id="IPR010678">
    <property type="entry name" value="UTP25"/>
</dbReference>
<comment type="caution">
    <text evidence="9">The sequence shown here is derived from an EMBL/GenBank/DDBJ whole genome shotgun (WGS) entry which is preliminary data.</text>
</comment>
<reference evidence="9" key="1">
    <citation type="submission" date="2019-05" db="EMBL/GenBank/DDBJ databases">
        <title>Annotation for the trematode Fasciolopsis buski.</title>
        <authorList>
            <person name="Choi Y.-J."/>
        </authorList>
    </citation>
    <scope>NUCLEOTIDE SEQUENCE</scope>
    <source>
        <strain evidence="9">HT</strain>
        <tissue evidence="9">Whole worm</tissue>
    </source>
</reference>
<dbReference type="AlphaFoldDB" id="A0A8E0VNE2"/>
<comment type="similarity">
    <text evidence="2">Belongs to the UTP25 family.</text>
</comment>
<dbReference type="SUPFAM" id="SSF52540">
    <property type="entry name" value="P-loop containing nucleoside triphosphate hydrolases"/>
    <property type="match status" value="1"/>
</dbReference>
<dbReference type="Pfam" id="PF06862">
    <property type="entry name" value="Utp25_C"/>
    <property type="match status" value="1"/>
</dbReference>
<evidence type="ECO:0000256" key="5">
    <source>
        <dbReference type="ARBA" id="ARBA00032325"/>
    </source>
</evidence>
<keyword evidence="3" id="KW-0539">Nucleus</keyword>
<dbReference type="PANTHER" id="PTHR12933:SF0">
    <property type="entry name" value="U3 SMALL NUCLEOLAR RNA-ASSOCIATED PROTEIN 25 HOMOLOG"/>
    <property type="match status" value="1"/>
</dbReference>
<keyword evidence="10" id="KW-1185">Reference proteome</keyword>
<dbReference type="GO" id="GO:0000462">
    <property type="term" value="P:maturation of SSU-rRNA from tricistronic rRNA transcript (SSU-rRNA, 5.8S rRNA, LSU-rRNA)"/>
    <property type="evidence" value="ECO:0007669"/>
    <property type="project" value="TreeGrafter"/>
</dbReference>
<evidence type="ECO:0000256" key="1">
    <source>
        <dbReference type="ARBA" id="ARBA00004604"/>
    </source>
</evidence>
<dbReference type="GO" id="GO:0034511">
    <property type="term" value="F:U3 snoRNA binding"/>
    <property type="evidence" value="ECO:0007669"/>
    <property type="project" value="InterPro"/>
</dbReference>
<comment type="subcellular location">
    <subcellularLocation>
        <location evidence="1">Nucleus</location>
        <location evidence="1">Nucleolus</location>
    </subcellularLocation>
</comment>
<dbReference type="InterPro" id="IPR053939">
    <property type="entry name" value="UTP25_C"/>
</dbReference>
<dbReference type="OrthoDB" id="10264378at2759"/>
<evidence type="ECO:0000259" key="8">
    <source>
        <dbReference type="Pfam" id="PF22916"/>
    </source>
</evidence>
<evidence type="ECO:0000313" key="9">
    <source>
        <dbReference type="EMBL" id="KAA0198881.1"/>
    </source>
</evidence>
<dbReference type="Proteomes" id="UP000728185">
    <property type="component" value="Unassembled WGS sequence"/>
</dbReference>
<dbReference type="Pfam" id="PF22916">
    <property type="entry name" value="UTP25_NTPase-like"/>
    <property type="match status" value="1"/>
</dbReference>
<organism evidence="9 10">
    <name type="scientific">Fasciolopsis buskii</name>
    <dbReference type="NCBI Taxonomy" id="27845"/>
    <lineage>
        <taxon>Eukaryota</taxon>
        <taxon>Metazoa</taxon>
        <taxon>Spiralia</taxon>
        <taxon>Lophotrochozoa</taxon>
        <taxon>Platyhelminthes</taxon>
        <taxon>Trematoda</taxon>
        <taxon>Digenea</taxon>
        <taxon>Plagiorchiida</taxon>
        <taxon>Echinostomata</taxon>
        <taxon>Echinostomatoidea</taxon>
        <taxon>Fasciolidae</taxon>
        <taxon>Fasciolopsis</taxon>
    </lineage>
</organism>
<dbReference type="InterPro" id="IPR027417">
    <property type="entry name" value="P-loop_NTPase"/>
</dbReference>
<evidence type="ECO:0000256" key="4">
    <source>
        <dbReference type="ARBA" id="ARBA00024421"/>
    </source>
</evidence>
<feature type="domain" description="UTP25 C-terminal" evidence="7">
    <location>
        <begin position="480"/>
        <end position="627"/>
    </location>
</feature>
<protein>
    <recommendedName>
        <fullName evidence="4">U3 small nucleolar RNA-associated protein 25 homolog</fullName>
    </recommendedName>
    <alternativeName>
        <fullName evidence="5">UTP25 small subunit processor component</fullName>
    </alternativeName>
</protein>
<dbReference type="PANTHER" id="PTHR12933">
    <property type="entry name" value="ORF PROTEIN-RELATED"/>
    <property type="match status" value="1"/>
</dbReference>
<accession>A0A8E0VNE2</accession>